<dbReference type="PROSITE" id="PS00692">
    <property type="entry name" value="NIFH_FRXC_2"/>
    <property type="match status" value="1"/>
</dbReference>
<keyword evidence="8 12" id="KW-0067">ATP-binding</keyword>
<protein>
    <recommendedName>
        <fullName evidence="5">nitrogenase</fullName>
        <ecNumber evidence="5">1.18.6.1</ecNumber>
    </recommendedName>
</protein>
<dbReference type="SUPFAM" id="SSF52540">
    <property type="entry name" value="P-loop containing nucleoside triphosphate hydrolases"/>
    <property type="match status" value="1"/>
</dbReference>
<keyword evidence="12" id="KW-0004">4Fe-4S</keyword>
<evidence type="ECO:0000256" key="3">
    <source>
        <dbReference type="ARBA" id="ARBA00005504"/>
    </source>
</evidence>
<dbReference type="GO" id="GO:0005524">
    <property type="term" value="F:ATP binding"/>
    <property type="evidence" value="ECO:0007669"/>
    <property type="project" value="UniProtKB-KW"/>
</dbReference>
<evidence type="ECO:0000256" key="10">
    <source>
        <dbReference type="ARBA" id="ARBA00023014"/>
    </source>
</evidence>
<evidence type="ECO:0000256" key="4">
    <source>
        <dbReference type="ARBA" id="ARBA00011738"/>
    </source>
</evidence>
<dbReference type="PIRSF" id="PIRSF000363">
    <property type="entry name" value="Nitrogenase_iron"/>
    <property type="match status" value="1"/>
</dbReference>
<dbReference type="EMBL" id="QSON01000018">
    <property type="protein sequence ID" value="RGI97793.1"/>
    <property type="molecule type" value="Genomic_DNA"/>
</dbReference>
<dbReference type="PROSITE" id="PS00746">
    <property type="entry name" value="NIFH_FRXC_1"/>
    <property type="match status" value="1"/>
</dbReference>
<evidence type="ECO:0000256" key="11">
    <source>
        <dbReference type="ARBA" id="ARBA00047967"/>
    </source>
</evidence>
<keyword evidence="9 12" id="KW-0408">Iron</keyword>
<dbReference type="Gene3D" id="3.40.50.300">
    <property type="entry name" value="P-loop containing nucleotide triphosphate hydrolases"/>
    <property type="match status" value="1"/>
</dbReference>
<sequence length="251" mass="26980">MKKIAIYGKGGIGKSTTTSNLSAALASRGLRVMQIGCDPKADSTKNLMGGERIPTVLDQIREKEEGVTLDDIAFRGYGDVVCVESGGPTPGIGCAGRGIITAFEKLEELDAYETFQPDIVLYDVLGDVVCGGFAMPIRGGYADYVMIVTSGEMMALFAADNIAHAIRNFGKRGYAKLAGFIQNSRNVERENELVMQAAKENNTEILHIVPRDRTVQLAENQGKTVIEAYPDCEMAACYQALADKILAEVGA</sequence>
<dbReference type="GO" id="GO:0051539">
    <property type="term" value="F:4 iron, 4 sulfur cluster binding"/>
    <property type="evidence" value="ECO:0007669"/>
    <property type="project" value="UniProtKB-KW"/>
</dbReference>
<dbReference type="CDD" id="cd02040">
    <property type="entry name" value="NifH"/>
    <property type="match status" value="1"/>
</dbReference>
<evidence type="ECO:0000256" key="1">
    <source>
        <dbReference type="ARBA" id="ARBA00001966"/>
    </source>
</evidence>
<comment type="similarity">
    <text evidence="3 12">Belongs to the NifH/BchL/ChlL family.</text>
</comment>
<dbReference type="GO" id="GO:0016163">
    <property type="term" value="F:nitrogenase activity"/>
    <property type="evidence" value="ECO:0007669"/>
    <property type="project" value="UniProtKB-EC"/>
</dbReference>
<dbReference type="Proteomes" id="UP000263014">
    <property type="component" value="Unassembled WGS sequence"/>
</dbReference>
<dbReference type="AlphaFoldDB" id="A0A374P045"/>
<dbReference type="InterPro" id="IPR000392">
    <property type="entry name" value="NifH/frxC"/>
</dbReference>
<evidence type="ECO:0000256" key="12">
    <source>
        <dbReference type="RuleBase" id="RU003688"/>
    </source>
</evidence>
<evidence type="ECO:0000313" key="13">
    <source>
        <dbReference type="EMBL" id="RGI97793.1"/>
    </source>
</evidence>
<comment type="catalytic activity">
    <reaction evidence="11">
        <text>N2 + 8 reduced [2Fe-2S]-[ferredoxin] + 16 ATP + 16 H2O = H2 + 8 oxidized [2Fe-2S]-[ferredoxin] + 2 NH4(+) + 16 ADP + 16 phosphate + 6 H(+)</text>
        <dbReference type="Rhea" id="RHEA:21448"/>
        <dbReference type="Rhea" id="RHEA-COMP:10000"/>
        <dbReference type="Rhea" id="RHEA-COMP:10001"/>
        <dbReference type="ChEBI" id="CHEBI:15377"/>
        <dbReference type="ChEBI" id="CHEBI:15378"/>
        <dbReference type="ChEBI" id="CHEBI:17997"/>
        <dbReference type="ChEBI" id="CHEBI:18276"/>
        <dbReference type="ChEBI" id="CHEBI:28938"/>
        <dbReference type="ChEBI" id="CHEBI:30616"/>
        <dbReference type="ChEBI" id="CHEBI:33737"/>
        <dbReference type="ChEBI" id="CHEBI:33738"/>
        <dbReference type="ChEBI" id="CHEBI:43474"/>
        <dbReference type="ChEBI" id="CHEBI:456216"/>
        <dbReference type="EC" id="1.18.6.1"/>
    </reaction>
</comment>
<gene>
    <name evidence="13" type="ORF">DXD79_26900</name>
</gene>
<comment type="subunit">
    <text evidence="4">Homodimer.</text>
</comment>
<evidence type="ECO:0000256" key="7">
    <source>
        <dbReference type="ARBA" id="ARBA00022741"/>
    </source>
</evidence>
<evidence type="ECO:0000256" key="2">
    <source>
        <dbReference type="ARBA" id="ARBA00002234"/>
    </source>
</evidence>
<dbReference type="PROSITE" id="PS51026">
    <property type="entry name" value="NIFH_FRXC_3"/>
    <property type="match status" value="1"/>
</dbReference>
<name>A0A374P045_9FIRM</name>
<accession>A0A374P045</accession>
<evidence type="ECO:0000256" key="8">
    <source>
        <dbReference type="ARBA" id="ARBA00022840"/>
    </source>
</evidence>
<keyword evidence="7 12" id="KW-0547">Nucleotide-binding</keyword>
<comment type="cofactor">
    <cofactor evidence="1">
        <name>[4Fe-4S] cluster</name>
        <dbReference type="ChEBI" id="CHEBI:49883"/>
    </cofactor>
</comment>
<organism evidence="13 14">
    <name type="scientific">Hungatella hathewayi</name>
    <dbReference type="NCBI Taxonomy" id="154046"/>
    <lineage>
        <taxon>Bacteria</taxon>
        <taxon>Bacillati</taxon>
        <taxon>Bacillota</taxon>
        <taxon>Clostridia</taxon>
        <taxon>Lachnospirales</taxon>
        <taxon>Lachnospiraceae</taxon>
        <taxon>Hungatella</taxon>
    </lineage>
</organism>
<dbReference type="PRINTS" id="PR00091">
    <property type="entry name" value="NITROGNASEII"/>
</dbReference>
<dbReference type="InterPro" id="IPR027417">
    <property type="entry name" value="P-loop_NTPase"/>
</dbReference>
<dbReference type="RefSeq" id="WP_117621459.1">
    <property type="nucleotide sequence ID" value="NZ_CAXUGB010000015.1"/>
</dbReference>
<keyword evidence="6 12" id="KW-0479">Metal-binding</keyword>
<comment type="caution">
    <text evidence="13">The sequence shown here is derived from an EMBL/GenBank/DDBJ whole genome shotgun (WGS) entry which is preliminary data.</text>
</comment>
<keyword evidence="10 12" id="KW-0411">Iron-sulfur</keyword>
<dbReference type="PANTHER" id="PTHR42864:SF2">
    <property type="entry name" value="LIGHT-INDEPENDENT PROTOCHLOROPHYLLIDE REDUCTASE IRON-SULFUR ATP-BINDING PROTEIN"/>
    <property type="match status" value="1"/>
</dbReference>
<comment type="function">
    <text evidence="2">The key enzymatic reactions in nitrogen fixation are catalyzed by the nitrogenase complex, which has 2 components: the iron protein and the molybdenum-iron protein.</text>
</comment>
<keyword evidence="12" id="KW-0560">Oxidoreductase</keyword>
<dbReference type="GO" id="GO:0046872">
    <property type="term" value="F:metal ion binding"/>
    <property type="evidence" value="ECO:0007669"/>
    <property type="project" value="UniProtKB-KW"/>
</dbReference>
<reference evidence="13 14" key="1">
    <citation type="submission" date="2018-08" db="EMBL/GenBank/DDBJ databases">
        <title>A genome reference for cultivated species of the human gut microbiota.</title>
        <authorList>
            <person name="Zou Y."/>
            <person name="Xue W."/>
            <person name="Luo G."/>
        </authorList>
    </citation>
    <scope>NUCLEOTIDE SEQUENCE [LARGE SCALE GENOMIC DNA]</scope>
    <source>
        <strain evidence="13 14">TM09-12</strain>
    </source>
</reference>
<evidence type="ECO:0000256" key="9">
    <source>
        <dbReference type="ARBA" id="ARBA00023004"/>
    </source>
</evidence>
<dbReference type="InterPro" id="IPR030655">
    <property type="entry name" value="NifH/chlL_CS"/>
</dbReference>
<dbReference type="Pfam" id="PF00142">
    <property type="entry name" value="Fer4_NifH"/>
    <property type="match status" value="1"/>
</dbReference>
<proteinExistence type="inferred from homology"/>
<evidence type="ECO:0000256" key="6">
    <source>
        <dbReference type="ARBA" id="ARBA00022723"/>
    </source>
</evidence>
<dbReference type="PANTHER" id="PTHR42864">
    <property type="entry name" value="LIGHT-INDEPENDENT PROTOCHLOROPHYLLIDE REDUCTASE IRON-SULFUR ATP-BINDING PROTEIN"/>
    <property type="match status" value="1"/>
</dbReference>
<evidence type="ECO:0000256" key="5">
    <source>
        <dbReference type="ARBA" id="ARBA00012773"/>
    </source>
</evidence>
<evidence type="ECO:0000313" key="14">
    <source>
        <dbReference type="Proteomes" id="UP000263014"/>
    </source>
</evidence>
<dbReference type="EC" id="1.18.6.1" evidence="5"/>